<evidence type="ECO:0000313" key="3">
    <source>
        <dbReference type="Proteomes" id="UP000176050"/>
    </source>
</evidence>
<name>A0A1D8PAR2_9FLAO</name>
<keyword evidence="1" id="KW-0732">Signal</keyword>
<keyword evidence="3" id="KW-1185">Reference proteome</keyword>
<accession>A0A1D8PAR2</accession>
<evidence type="ECO:0000313" key="2">
    <source>
        <dbReference type="EMBL" id="AOW21631.1"/>
    </source>
</evidence>
<feature type="chain" id="PRO_5009110985" description="Hemagglutinin protein" evidence="1">
    <location>
        <begin position="23"/>
        <end position="311"/>
    </location>
</feature>
<dbReference type="OrthoDB" id="9813840at2"/>
<feature type="signal peptide" evidence="1">
    <location>
        <begin position="1"/>
        <end position="22"/>
    </location>
</feature>
<dbReference type="RefSeq" id="WP_070237791.1">
    <property type="nucleotide sequence ID" value="NZ_CP017478.1"/>
</dbReference>
<gene>
    <name evidence="2" type="ORF">LPB138_13490</name>
</gene>
<dbReference type="EMBL" id="CP017478">
    <property type="protein sequence ID" value="AOW21631.1"/>
    <property type="molecule type" value="Genomic_DNA"/>
</dbReference>
<dbReference type="KEGG" id="lul:LPB138_13490"/>
<proteinExistence type="predicted"/>
<organism evidence="2 3">
    <name type="scientific">Urechidicola croceus</name>
    <dbReference type="NCBI Taxonomy" id="1850246"/>
    <lineage>
        <taxon>Bacteria</taxon>
        <taxon>Pseudomonadati</taxon>
        <taxon>Bacteroidota</taxon>
        <taxon>Flavobacteriia</taxon>
        <taxon>Flavobacteriales</taxon>
        <taxon>Flavobacteriaceae</taxon>
        <taxon>Urechidicola</taxon>
    </lineage>
</organism>
<dbReference type="STRING" id="1850246.LPB138_13490"/>
<reference evidence="2 3" key="1">
    <citation type="submission" date="2016-10" db="EMBL/GenBank/DDBJ databases">
        <title>Lutibacter sp. LPB0138, isolated from marine gastropod.</title>
        <authorList>
            <person name="Kim E."/>
            <person name="Yi H."/>
        </authorList>
    </citation>
    <scope>NUCLEOTIDE SEQUENCE [LARGE SCALE GENOMIC DNA]</scope>
    <source>
        <strain evidence="2 3">LPB0138</strain>
    </source>
</reference>
<evidence type="ECO:0000256" key="1">
    <source>
        <dbReference type="SAM" id="SignalP"/>
    </source>
</evidence>
<dbReference type="Proteomes" id="UP000176050">
    <property type="component" value="Chromosome"/>
</dbReference>
<protein>
    <recommendedName>
        <fullName evidence="4">Hemagglutinin protein</fullName>
    </recommendedName>
</protein>
<sequence>MKTKQLCLIVIVVLLSISTTVAQSIYKSSIDSGGDIASASGVEILYTIGETFVAETTLTTVSISEGFINGIQLSINISPKIFLQGPLLTQQTTGLMNDNLRSNSIIPTTSPYIDVATIAPGVLNTGGSLGTGDPENDIVDWIWVELRDKNDNTNILASQSALIQRDGDIVSLNGTSSLSFDLEPDDYFVAVAHRIHLGVITANVVSLNGSNTNLDLTTNPILINGGLSAVADMGSGTFALFSGDFDGNGQVQNDDASAVVQLIGSSGYANADIDMNSQVQNSDLTNALLPNLGNGEQLKDTRIRIIAPRKN</sequence>
<dbReference type="AlphaFoldDB" id="A0A1D8PAR2"/>
<evidence type="ECO:0008006" key="4">
    <source>
        <dbReference type="Google" id="ProtNLM"/>
    </source>
</evidence>